<dbReference type="Pfam" id="PF01636">
    <property type="entry name" value="APH"/>
    <property type="match status" value="1"/>
</dbReference>
<dbReference type="Gene3D" id="1.10.510.10">
    <property type="entry name" value="Transferase(Phosphotransferase) domain 1"/>
    <property type="match status" value="1"/>
</dbReference>
<dbReference type="InterPro" id="IPR002575">
    <property type="entry name" value="Aminoglycoside_PTrfase"/>
</dbReference>
<feature type="domain" description="Aminoglycoside phosphotransferase" evidence="2">
    <location>
        <begin position="452"/>
        <end position="503"/>
    </location>
</feature>
<feature type="compositionally biased region" description="Basic and acidic residues" evidence="1">
    <location>
        <begin position="308"/>
        <end position="319"/>
    </location>
</feature>
<gene>
    <name evidence="3" type="ORF">WJX75_009469</name>
</gene>
<dbReference type="SUPFAM" id="SSF56112">
    <property type="entry name" value="Protein kinase-like (PK-like)"/>
    <property type="match status" value="1"/>
</dbReference>
<feature type="region of interest" description="Disordered" evidence="1">
    <location>
        <begin position="297"/>
        <end position="342"/>
    </location>
</feature>
<reference evidence="3 4" key="1">
    <citation type="journal article" date="2024" name="Nat. Commun.">
        <title>Phylogenomics reveals the evolutionary origins of lichenization in chlorophyte algae.</title>
        <authorList>
            <person name="Puginier C."/>
            <person name="Libourel C."/>
            <person name="Otte J."/>
            <person name="Skaloud P."/>
            <person name="Haon M."/>
            <person name="Grisel S."/>
            <person name="Petersen M."/>
            <person name="Berrin J.G."/>
            <person name="Delaux P.M."/>
            <person name="Dal Grande F."/>
            <person name="Keller J."/>
        </authorList>
    </citation>
    <scope>NUCLEOTIDE SEQUENCE [LARGE SCALE GENOMIC DNA]</scope>
    <source>
        <strain evidence="3 4">SAG 216-7</strain>
    </source>
</reference>
<dbReference type="PANTHER" id="PTHR37171">
    <property type="entry name" value="SERINE/THREONINE-PROTEIN KINASE YRZF-RELATED"/>
    <property type="match status" value="1"/>
</dbReference>
<sequence length="521" mass="56993">MAALINVFLEDSTIEHTASPFDKNTSAGVVLKELQKAEVGTLKKATGVTVTEESGILPADAYRFYRAQSDGKCSFDELVRAPLPAVEYSGSSKSVNDKDGDRCTHPTRVLRYENYNEDVKGRLQQADVQEWRSTRYDKMGFLSADYQLSEDGAVACLQSTAGWRVNHVFDSQAVKHKYTIHPSKRRFDTQEEQRTGLSAVELQPEEEVHRDVPDLCLVPTTGPIRKVVQATKCKHRFRLLNVNSYHLADIFDGYTGTPRVVPGGLNPNAAYNAVHAISQVMLYSALCNLEDQSDPYPTALAPGQRPISVDESRERRKAAAEQLSAQRAAEQQEVSSSGQVAGGRYTRSGQSYSRAAPLPAGALHLTCRLGSQVFLGSLFGRAAAVRLAIGAAAQQAAQLEAEAYERLQPLQAMVVPRLLAHGYTLGGDAYFVATEFIEGNPWDWHSAAHRALDDEVLSALDEIHKLGVLHGDLHEGNILVTPECKVVVLDFNGAHLEAPANELTAEQDHVALLLAMQVAVH</sequence>
<accession>A0ABR2YZ43</accession>
<evidence type="ECO:0000313" key="4">
    <source>
        <dbReference type="Proteomes" id="UP001491310"/>
    </source>
</evidence>
<dbReference type="PANTHER" id="PTHR37171:SF1">
    <property type="entry name" value="SERINE_THREONINE-PROTEIN KINASE YRZF-RELATED"/>
    <property type="match status" value="1"/>
</dbReference>
<keyword evidence="4" id="KW-1185">Reference proteome</keyword>
<evidence type="ECO:0000259" key="2">
    <source>
        <dbReference type="Pfam" id="PF01636"/>
    </source>
</evidence>
<dbReference type="InterPro" id="IPR052396">
    <property type="entry name" value="Meiotic_Drive_Suppr_Kinase"/>
</dbReference>
<dbReference type="EMBL" id="JALJOT010000003">
    <property type="protein sequence ID" value="KAK9916980.1"/>
    <property type="molecule type" value="Genomic_DNA"/>
</dbReference>
<feature type="compositionally biased region" description="Low complexity" evidence="1">
    <location>
        <begin position="320"/>
        <end position="333"/>
    </location>
</feature>
<dbReference type="InterPro" id="IPR011009">
    <property type="entry name" value="Kinase-like_dom_sf"/>
</dbReference>
<evidence type="ECO:0000256" key="1">
    <source>
        <dbReference type="SAM" id="MobiDB-lite"/>
    </source>
</evidence>
<evidence type="ECO:0000313" key="3">
    <source>
        <dbReference type="EMBL" id="KAK9916980.1"/>
    </source>
</evidence>
<comment type="caution">
    <text evidence="3">The sequence shown here is derived from an EMBL/GenBank/DDBJ whole genome shotgun (WGS) entry which is preliminary data.</text>
</comment>
<protein>
    <recommendedName>
        <fullName evidence="2">Aminoglycoside phosphotransferase domain-containing protein</fullName>
    </recommendedName>
</protein>
<name>A0ABR2YZ43_9CHLO</name>
<dbReference type="Proteomes" id="UP001491310">
    <property type="component" value="Unassembled WGS sequence"/>
</dbReference>
<organism evidence="3 4">
    <name type="scientific">Coccomyxa subellipsoidea</name>
    <dbReference type="NCBI Taxonomy" id="248742"/>
    <lineage>
        <taxon>Eukaryota</taxon>
        <taxon>Viridiplantae</taxon>
        <taxon>Chlorophyta</taxon>
        <taxon>core chlorophytes</taxon>
        <taxon>Trebouxiophyceae</taxon>
        <taxon>Trebouxiophyceae incertae sedis</taxon>
        <taxon>Coccomyxaceae</taxon>
        <taxon>Coccomyxa</taxon>
    </lineage>
</organism>
<proteinExistence type="predicted"/>